<proteinExistence type="predicted"/>
<evidence type="ECO:0000256" key="2">
    <source>
        <dbReference type="PROSITE-ProRule" id="PRU00221"/>
    </source>
</evidence>
<dbReference type="PROSITE" id="PS50294">
    <property type="entry name" value="WD_REPEATS_REGION"/>
    <property type="match status" value="1"/>
</dbReference>
<dbReference type="PROSITE" id="PS50082">
    <property type="entry name" value="WD_REPEATS_2"/>
    <property type="match status" value="1"/>
</dbReference>
<reference evidence="4 5" key="2">
    <citation type="submission" date="2020-07" db="EMBL/GenBank/DDBJ databases">
        <title>Genome assembly of wild tea tree DASZ reveals pedigree and selection history of tea varieties.</title>
        <authorList>
            <person name="Zhang W."/>
        </authorList>
    </citation>
    <scope>NUCLEOTIDE SEQUENCE [LARGE SCALE GENOMIC DNA]</scope>
    <source>
        <strain evidence="5">cv. G240</strain>
        <tissue evidence="4">Leaf</tissue>
    </source>
</reference>
<dbReference type="SMART" id="SM00446">
    <property type="entry name" value="LRRcap"/>
    <property type="match status" value="1"/>
</dbReference>
<dbReference type="InterPro" id="IPR003603">
    <property type="entry name" value="U2A'_phosphoprotein32A_C"/>
</dbReference>
<dbReference type="Pfam" id="PF00400">
    <property type="entry name" value="WD40"/>
    <property type="match status" value="1"/>
</dbReference>
<dbReference type="GO" id="GO:0071493">
    <property type="term" value="P:cellular response to UV-B"/>
    <property type="evidence" value="ECO:0007669"/>
    <property type="project" value="InterPro"/>
</dbReference>
<dbReference type="Gene3D" id="2.130.10.10">
    <property type="entry name" value="YVTN repeat-like/Quinoprotein amine dehydrogenase"/>
    <property type="match status" value="1"/>
</dbReference>
<evidence type="ECO:0000313" key="4">
    <source>
        <dbReference type="EMBL" id="KAF5951814.1"/>
    </source>
</evidence>
<keyword evidence="5" id="KW-1185">Reference proteome</keyword>
<dbReference type="GO" id="GO:0080008">
    <property type="term" value="C:Cul4-RING E3 ubiquitin ligase complex"/>
    <property type="evidence" value="ECO:0007669"/>
    <property type="project" value="InterPro"/>
</dbReference>
<sequence>MERNACNKCNTLHSEKLQGRPWMSEREEITNTAMANLVPGSTTDSTFSPPDFEQRYLDCCRRHGVLPNKALLSAFFKAAVKKARHQLCSLVFSLDYLKDSDFPPLLDIFLEIDTSEIDAVDIFHDSSCELNGEYVLLLLRAINQKLRVVDLRDLSFGKEFLRSSHFRKLSMVGKFMQLHTLNLDFSSSLTSFREDCFTCMPKLKFLSLCETRIANLWTTSFALSKLPSLMELRFQNCLCCDDTGPCPASPSGKSTDSDQLNSGLFIGAPSFDEDYYQYSTMEDAYINDDVQSTFEDSSDDSEVDFSNHHREPGQLEVLPDAIPGWDGPVDLQNEISFGTLVMQDEEYLSSSESRYISSIVQKKYISHHPSPICYEKHYREYMIASLPRLNVLDDLPIRKIDRERANIIFSQHFEYLPYRRKNKESVVSILQKREIRASCTHSKNWRQKPLHVSAKSQHFYSRSLSAAKVGSSAWPLLHPLSILSISGDKRRSFRPRQFEYHPSDSSLMAFGTLDGEVVVMNHENENIVSYIPSLGAMNSVLGLCWLKKYPSKLIAGADNGSLKLYDIKHIPPRNKEIHSTAPSVTFDEFDQLTSVHVNSTDEWFLASGYSRNVALYDIGCGRRLQVFTDMHREHINVVKFANHSPSIFATSSFDQEVKMWDLRQKPIFPCYTASSSRGNVMVCFSPDDHYLLVSAVDNEVKQLLAADGRLHLDFNISSTGSSQNYTRSYYMNGRDYIISGSCDENVVRICCAQTGRRLRDLSLELVVVIGKKLQIQKVTLEVGKGAGASMFVQSLRGDPFRDFNMSVLAAYIRLSSNSEIVKVNLLSSSDYAKEYSDGQHSRPSYSMGG</sequence>
<name>A0A7J7HIK2_CAMSI</name>
<organism evidence="4 5">
    <name type="scientific">Camellia sinensis</name>
    <name type="common">Tea plant</name>
    <name type="synonym">Thea sinensis</name>
    <dbReference type="NCBI Taxonomy" id="4442"/>
    <lineage>
        <taxon>Eukaryota</taxon>
        <taxon>Viridiplantae</taxon>
        <taxon>Streptophyta</taxon>
        <taxon>Embryophyta</taxon>
        <taxon>Tracheophyta</taxon>
        <taxon>Spermatophyta</taxon>
        <taxon>Magnoliopsida</taxon>
        <taxon>eudicotyledons</taxon>
        <taxon>Gunneridae</taxon>
        <taxon>Pentapetalae</taxon>
        <taxon>asterids</taxon>
        <taxon>Ericales</taxon>
        <taxon>Theaceae</taxon>
        <taxon>Camellia</taxon>
    </lineage>
</organism>
<dbReference type="InterPro" id="IPR036322">
    <property type="entry name" value="WD40_repeat_dom_sf"/>
</dbReference>
<gene>
    <name evidence="4" type="ORF">HYC85_009758</name>
</gene>
<evidence type="ECO:0000313" key="5">
    <source>
        <dbReference type="Proteomes" id="UP000593564"/>
    </source>
</evidence>
<dbReference type="PANTHER" id="PTHR47201:SF1">
    <property type="entry name" value="PROTEIN DWD HYPERSENSITIVE TO UV-B 1"/>
    <property type="match status" value="1"/>
</dbReference>
<dbReference type="SMART" id="SM00320">
    <property type="entry name" value="WD40"/>
    <property type="match status" value="3"/>
</dbReference>
<dbReference type="InterPro" id="IPR048514">
    <property type="entry name" value="DHU1_N"/>
</dbReference>
<dbReference type="AlphaFoldDB" id="A0A7J7HIK2"/>
<dbReference type="Pfam" id="PF20919">
    <property type="entry name" value="DHU1_N"/>
    <property type="match status" value="1"/>
</dbReference>
<protein>
    <recommendedName>
        <fullName evidence="3">U2A'/phosphoprotein 32 family A C-terminal domain-containing protein</fullName>
    </recommendedName>
</protein>
<dbReference type="InterPro" id="IPR001680">
    <property type="entry name" value="WD40_rpt"/>
</dbReference>
<dbReference type="SUPFAM" id="SSF50978">
    <property type="entry name" value="WD40 repeat-like"/>
    <property type="match status" value="1"/>
</dbReference>
<evidence type="ECO:0000256" key="1">
    <source>
        <dbReference type="ARBA" id="ARBA00022737"/>
    </source>
</evidence>
<dbReference type="PANTHER" id="PTHR47201">
    <property type="entry name" value="BNAC09G30780D PROTEIN"/>
    <property type="match status" value="1"/>
</dbReference>
<dbReference type="Gene3D" id="3.80.10.10">
    <property type="entry name" value="Ribonuclease Inhibitor"/>
    <property type="match status" value="2"/>
</dbReference>
<dbReference type="InterPro" id="IPR032675">
    <property type="entry name" value="LRR_dom_sf"/>
</dbReference>
<feature type="domain" description="U2A'/phosphoprotein 32 family A C-terminal" evidence="3">
    <location>
        <begin position="375"/>
        <end position="393"/>
    </location>
</feature>
<dbReference type="Proteomes" id="UP000593564">
    <property type="component" value="Unassembled WGS sequence"/>
</dbReference>
<keyword evidence="1" id="KW-0677">Repeat</keyword>
<dbReference type="InterPro" id="IPR046377">
    <property type="entry name" value="DHU1"/>
</dbReference>
<dbReference type="EMBL" id="JACBKZ010000004">
    <property type="protein sequence ID" value="KAF5951814.1"/>
    <property type="molecule type" value="Genomic_DNA"/>
</dbReference>
<feature type="repeat" description="WD" evidence="2">
    <location>
        <begin position="628"/>
        <end position="663"/>
    </location>
</feature>
<dbReference type="SUPFAM" id="SSF52047">
    <property type="entry name" value="RNI-like"/>
    <property type="match status" value="1"/>
</dbReference>
<accession>A0A7J7HIK2</accession>
<keyword evidence="2" id="KW-0853">WD repeat</keyword>
<comment type="caution">
    <text evidence="4">The sequence shown here is derived from an EMBL/GenBank/DDBJ whole genome shotgun (WGS) entry which is preliminary data.</text>
</comment>
<dbReference type="InterPro" id="IPR015943">
    <property type="entry name" value="WD40/YVTN_repeat-like_dom_sf"/>
</dbReference>
<reference evidence="5" key="1">
    <citation type="journal article" date="2020" name="Nat. Commun.">
        <title>Genome assembly of wild tea tree DASZ reveals pedigree and selection history of tea varieties.</title>
        <authorList>
            <person name="Zhang W."/>
            <person name="Zhang Y."/>
            <person name="Qiu H."/>
            <person name="Guo Y."/>
            <person name="Wan H."/>
            <person name="Zhang X."/>
            <person name="Scossa F."/>
            <person name="Alseekh S."/>
            <person name="Zhang Q."/>
            <person name="Wang P."/>
            <person name="Xu L."/>
            <person name="Schmidt M.H."/>
            <person name="Jia X."/>
            <person name="Li D."/>
            <person name="Zhu A."/>
            <person name="Guo F."/>
            <person name="Chen W."/>
            <person name="Ni D."/>
            <person name="Usadel B."/>
            <person name="Fernie A.R."/>
            <person name="Wen W."/>
        </authorList>
    </citation>
    <scope>NUCLEOTIDE SEQUENCE [LARGE SCALE GENOMIC DNA]</scope>
    <source>
        <strain evidence="5">cv. G240</strain>
    </source>
</reference>
<evidence type="ECO:0000259" key="3">
    <source>
        <dbReference type="SMART" id="SM00446"/>
    </source>
</evidence>